<dbReference type="Proteomes" id="UP000322000">
    <property type="component" value="Chromosome 3"/>
</dbReference>
<dbReference type="RefSeq" id="XP_026747776.1">
    <property type="nucleotide sequence ID" value="XM_026891975.1"/>
</dbReference>
<keyword evidence="2" id="KW-0732">Signal</keyword>
<organism evidence="3 4">
    <name type="scientific">Trichoplusia ni</name>
    <name type="common">Cabbage looper</name>
    <dbReference type="NCBI Taxonomy" id="7111"/>
    <lineage>
        <taxon>Eukaryota</taxon>
        <taxon>Metazoa</taxon>
        <taxon>Ecdysozoa</taxon>
        <taxon>Arthropoda</taxon>
        <taxon>Hexapoda</taxon>
        <taxon>Insecta</taxon>
        <taxon>Pterygota</taxon>
        <taxon>Neoptera</taxon>
        <taxon>Endopterygota</taxon>
        <taxon>Lepidoptera</taxon>
        <taxon>Glossata</taxon>
        <taxon>Ditrysia</taxon>
        <taxon>Noctuoidea</taxon>
        <taxon>Noctuidae</taxon>
        <taxon>Plusiinae</taxon>
        <taxon>Trichoplusia</taxon>
    </lineage>
</organism>
<evidence type="ECO:0000313" key="4">
    <source>
        <dbReference type="RefSeq" id="XP_026747776.1"/>
    </source>
</evidence>
<feature type="chain" id="PRO_5028824157" evidence="2">
    <location>
        <begin position="20"/>
        <end position="368"/>
    </location>
</feature>
<keyword evidence="3" id="KW-1185">Reference proteome</keyword>
<keyword evidence="1" id="KW-0175">Coiled coil</keyword>
<accession>A0A7E5X5D6</accession>
<keyword evidence="4" id="KW-0808">Transferase</keyword>
<sequence length="368" mass="40681">MKQYLVLVVLLSVVAHSQCGLIDGLLGTVKDTAHSVTSSVGGALHYGKNMVFGSSETNAEGHTVTKPGIVGRITHKIHDVSDNVRNEIRHIFTITDNDAHGGLLSRALNKVKKLTVDIRDFFFGSQVRIVYKPVRLNNDTNTLCDKLRRYILSKNTGKNSTGLMQTIMSIQDALDRMKKNMSKNSEPKGEEPNYDGTGLLDIRTLPINNNNDEIPFGIHPSSGAFDPALNNVLDTVSKQTQKAESSINSLKQSTNDFLENQKNNLNNNYNRVNDGASKLKGNLDNTLSNVGNYVKTERDKATDEMKNTYNNINSRVKEGGNKMRTNLDNAVNEGAIHFRDETENAANTISSGYKKVDFDENNLLGDIH</sequence>
<dbReference type="GeneID" id="113508832"/>
<dbReference type="InParanoid" id="A0A7E5X5D6"/>
<reference evidence="4" key="1">
    <citation type="submission" date="2025-08" db="UniProtKB">
        <authorList>
            <consortium name="RefSeq"/>
        </authorList>
    </citation>
    <scope>IDENTIFICATION</scope>
</reference>
<dbReference type="AlphaFoldDB" id="A0A7E5X5D6"/>
<dbReference type="Gene3D" id="1.20.120.20">
    <property type="entry name" value="Apolipoprotein"/>
    <property type="match status" value="1"/>
</dbReference>
<dbReference type="GO" id="GO:0016301">
    <property type="term" value="F:kinase activity"/>
    <property type="evidence" value="ECO:0007669"/>
    <property type="project" value="UniProtKB-KW"/>
</dbReference>
<dbReference type="KEGG" id="tnl:113508832"/>
<name>A0A7E5X5D6_TRINI</name>
<gene>
    <name evidence="4" type="primary">LOC113508832</name>
</gene>
<feature type="signal peptide" evidence="2">
    <location>
        <begin position="1"/>
        <end position="19"/>
    </location>
</feature>
<keyword evidence="4" id="KW-0418">Kinase</keyword>
<protein>
    <submittedName>
        <fullName evidence="4">Probable serine/threonine-protein kinase fhkE</fullName>
    </submittedName>
</protein>
<feature type="coiled-coil region" evidence="1">
    <location>
        <begin position="248"/>
        <end position="275"/>
    </location>
</feature>
<evidence type="ECO:0000313" key="3">
    <source>
        <dbReference type="Proteomes" id="UP000322000"/>
    </source>
</evidence>
<evidence type="ECO:0000256" key="2">
    <source>
        <dbReference type="SAM" id="SignalP"/>
    </source>
</evidence>
<proteinExistence type="predicted"/>
<evidence type="ECO:0000256" key="1">
    <source>
        <dbReference type="SAM" id="Coils"/>
    </source>
</evidence>